<dbReference type="CDD" id="cd16434">
    <property type="entry name" value="CheB-CheR_fusion"/>
    <property type="match status" value="1"/>
</dbReference>
<evidence type="ECO:0000256" key="9">
    <source>
        <dbReference type="ARBA" id="ARBA00023012"/>
    </source>
</evidence>
<comment type="subcellular location">
    <subcellularLocation>
        <location evidence="2">Membrane</location>
    </subcellularLocation>
</comment>
<dbReference type="Pfam" id="PF08448">
    <property type="entry name" value="PAS_4"/>
    <property type="match status" value="2"/>
</dbReference>
<feature type="coiled-coil region" evidence="14">
    <location>
        <begin position="654"/>
        <end position="748"/>
    </location>
</feature>
<evidence type="ECO:0000313" key="23">
    <source>
        <dbReference type="Proteomes" id="UP000317648"/>
    </source>
</evidence>
<evidence type="ECO:0000256" key="8">
    <source>
        <dbReference type="ARBA" id="ARBA00022840"/>
    </source>
</evidence>
<feature type="domain" description="Response regulatory" evidence="17">
    <location>
        <begin position="1786"/>
        <end position="1905"/>
    </location>
</feature>
<dbReference type="EC" id="2.7.13.3" evidence="3"/>
<feature type="domain" description="Histidine kinase" evidence="16">
    <location>
        <begin position="1540"/>
        <end position="1758"/>
    </location>
</feature>
<dbReference type="Gene3D" id="1.10.287.130">
    <property type="match status" value="1"/>
</dbReference>
<evidence type="ECO:0000259" key="21">
    <source>
        <dbReference type="PROSITE" id="PS50123"/>
    </source>
</evidence>
<dbReference type="SUPFAM" id="SSF53335">
    <property type="entry name" value="S-adenosyl-L-methionine-dependent methyltransferases"/>
    <property type="match status" value="1"/>
</dbReference>
<keyword evidence="10" id="KW-0472">Membrane</keyword>
<dbReference type="InterPro" id="IPR000014">
    <property type="entry name" value="PAS"/>
</dbReference>
<dbReference type="InterPro" id="IPR003594">
    <property type="entry name" value="HATPase_dom"/>
</dbReference>
<dbReference type="CDD" id="cd16922">
    <property type="entry name" value="HATPase_EvgS-ArcB-TorS-like"/>
    <property type="match status" value="1"/>
</dbReference>
<dbReference type="SMART" id="SM00091">
    <property type="entry name" value="PAS"/>
    <property type="match status" value="6"/>
</dbReference>
<feature type="domain" description="PAC" evidence="19">
    <location>
        <begin position="1465"/>
        <end position="1522"/>
    </location>
</feature>
<accession>A0A518DLD4</accession>
<evidence type="ECO:0000256" key="12">
    <source>
        <dbReference type="PROSITE-ProRule" id="PRU00050"/>
    </source>
</evidence>
<keyword evidence="6" id="KW-0547">Nucleotide-binding</keyword>
<keyword evidence="23" id="KW-1185">Reference proteome</keyword>
<evidence type="ECO:0000256" key="11">
    <source>
        <dbReference type="ARBA" id="ARBA00023306"/>
    </source>
</evidence>
<dbReference type="InterPro" id="IPR050903">
    <property type="entry name" value="Bact_Chemotaxis_MeTrfase"/>
</dbReference>
<dbReference type="GO" id="GO:0000156">
    <property type="term" value="F:phosphorelay response regulator activity"/>
    <property type="evidence" value="ECO:0007669"/>
    <property type="project" value="InterPro"/>
</dbReference>
<dbReference type="PANTHER" id="PTHR24422:SF27">
    <property type="entry name" value="PROTEIN-GLUTAMATE O-METHYLTRANSFERASE"/>
    <property type="match status" value="1"/>
</dbReference>
<evidence type="ECO:0000256" key="5">
    <source>
        <dbReference type="ARBA" id="ARBA00022679"/>
    </source>
</evidence>
<dbReference type="GO" id="GO:0005524">
    <property type="term" value="F:ATP binding"/>
    <property type="evidence" value="ECO:0007669"/>
    <property type="project" value="UniProtKB-KW"/>
</dbReference>
<evidence type="ECO:0000256" key="7">
    <source>
        <dbReference type="ARBA" id="ARBA00022777"/>
    </source>
</evidence>
<dbReference type="SUPFAM" id="SSF52172">
    <property type="entry name" value="CheY-like"/>
    <property type="match status" value="1"/>
</dbReference>
<evidence type="ECO:0000256" key="6">
    <source>
        <dbReference type="ARBA" id="ARBA00022741"/>
    </source>
</evidence>
<feature type="active site" evidence="12">
    <location>
        <position position="48"/>
    </location>
</feature>
<keyword evidence="12" id="KW-0378">Hydrolase</keyword>
<dbReference type="InterPro" id="IPR036890">
    <property type="entry name" value="HATPase_C_sf"/>
</dbReference>
<evidence type="ECO:0000259" key="18">
    <source>
        <dbReference type="PROSITE" id="PS50112"/>
    </source>
</evidence>
<evidence type="ECO:0000256" key="1">
    <source>
        <dbReference type="ARBA" id="ARBA00000085"/>
    </source>
</evidence>
<dbReference type="Gene3D" id="3.30.450.20">
    <property type="entry name" value="PAS domain"/>
    <property type="match status" value="6"/>
</dbReference>
<keyword evidence="7" id="KW-0418">Kinase</keyword>
<dbReference type="InterPro" id="IPR001789">
    <property type="entry name" value="Sig_transdc_resp-reg_receiver"/>
</dbReference>
<dbReference type="PRINTS" id="PR00996">
    <property type="entry name" value="CHERMTFRASE"/>
</dbReference>
<dbReference type="PANTHER" id="PTHR24422">
    <property type="entry name" value="CHEMOTAXIS PROTEIN METHYLTRANSFERASE"/>
    <property type="match status" value="1"/>
</dbReference>
<keyword evidence="14" id="KW-0175">Coiled coil</keyword>
<dbReference type="CDD" id="cd17546">
    <property type="entry name" value="REC_hyHK_CKI1_RcsC-like"/>
    <property type="match status" value="1"/>
</dbReference>
<dbReference type="SUPFAM" id="SSF55874">
    <property type="entry name" value="ATPase domain of HSP90 chaperone/DNA topoisomerase II/histidine kinase"/>
    <property type="match status" value="1"/>
</dbReference>
<dbReference type="FunFam" id="3.30.565.10:FF:000010">
    <property type="entry name" value="Sensor histidine kinase RcsC"/>
    <property type="match status" value="1"/>
</dbReference>
<feature type="active site" evidence="12">
    <location>
        <position position="21"/>
    </location>
</feature>
<dbReference type="PROSITE" id="PS50112">
    <property type="entry name" value="PAS"/>
    <property type="match status" value="3"/>
</dbReference>
<evidence type="ECO:0000313" key="22">
    <source>
        <dbReference type="EMBL" id="QDU92644.1"/>
    </source>
</evidence>
<dbReference type="SUPFAM" id="SSF55785">
    <property type="entry name" value="PYP-like sensor domain (PAS domain)"/>
    <property type="match status" value="5"/>
</dbReference>
<reference evidence="22 23" key="1">
    <citation type="submission" date="2019-02" db="EMBL/GenBank/DDBJ databases">
        <title>Deep-cultivation of Planctomycetes and their phenomic and genomic characterization uncovers novel biology.</title>
        <authorList>
            <person name="Wiegand S."/>
            <person name="Jogler M."/>
            <person name="Boedeker C."/>
            <person name="Pinto D."/>
            <person name="Vollmers J."/>
            <person name="Rivas-Marin E."/>
            <person name="Kohn T."/>
            <person name="Peeters S.H."/>
            <person name="Heuer A."/>
            <person name="Rast P."/>
            <person name="Oberbeckmann S."/>
            <person name="Bunk B."/>
            <person name="Jeske O."/>
            <person name="Meyerdierks A."/>
            <person name="Storesund J.E."/>
            <person name="Kallscheuer N."/>
            <person name="Luecker S."/>
            <person name="Lage O.M."/>
            <person name="Pohl T."/>
            <person name="Merkel B.J."/>
            <person name="Hornburger P."/>
            <person name="Mueller R.-W."/>
            <person name="Bruemmer F."/>
            <person name="Labrenz M."/>
            <person name="Spormann A.M."/>
            <person name="Op den Camp H."/>
            <person name="Overmann J."/>
            <person name="Amann R."/>
            <person name="Jetten M.S.M."/>
            <person name="Mascher T."/>
            <person name="Medema M.H."/>
            <person name="Devos D.P."/>
            <person name="Kaster A.-K."/>
            <person name="Ovreas L."/>
            <person name="Rohde M."/>
            <person name="Galperin M.Y."/>
            <person name="Jogler C."/>
        </authorList>
    </citation>
    <scope>NUCLEOTIDE SEQUENCE [LARGE SCALE GENOMIC DNA]</scope>
    <source>
        <strain evidence="22 23">Pla85_3_4</strain>
    </source>
</reference>
<dbReference type="GO" id="GO:0008984">
    <property type="term" value="F:protein-glutamate methylesterase activity"/>
    <property type="evidence" value="ECO:0007669"/>
    <property type="project" value="InterPro"/>
</dbReference>
<evidence type="ECO:0000256" key="14">
    <source>
        <dbReference type="SAM" id="Coils"/>
    </source>
</evidence>
<dbReference type="RefSeq" id="WP_145048777.1">
    <property type="nucleotide sequence ID" value="NZ_CP036433.1"/>
</dbReference>
<feature type="domain" description="PAC" evidence="19">
    <location>
        <begin position="811"/>
        <end position="861"/>
    </location>
</feature>
<dbReference type="Pfam" id="PF01339">
    <property type="entry name" value="CheB_methylest"/>
    <property type="match status" value="1"/>
</dbReference>
<dbReference type="EMBL" id="CP036433">
    <property type="protein sequence ID" value="QDU92644.1"/>
    <property type="molecule type" value="Genomic_DNA"/>
</dbReference>
<dbReference type="InterPro" id="IPR003661">
    <property type="entry name" value="HisK_dim/P_dom"/>
</dbReference>
<feature type="region of interest" description="Disordered" evidence="15">
    <location>
        <begin position="479"/>
        <end position="507"/>
    </location>
</feature>
<dbReference type="PROSITE" id="PS50109">
    <property type="entry name" value="HIS_KIN"/>
    <property type="match status" value="1"/>
</dbReference>
<dbReference type="SUPFAM" id="SSF47757">
    <property type="entry name" value="Chemotaxis receptor methyltransferase CheR, N-terminal domain"/>
    <property type="match status" value="1"/>
</dbReference>
<feature type="domain" description="PAS" evidence="18">
    <location>
        <begin position="862"/>
        <end position="932"/>
    </location>
</feature>
<evidence type="ECO:0000256" key="4">
    <source>
        <dbReference type="ARBA" id="ARBA00022553"/>
    </source>
</evidence>
<dbReference type="Pfam" id="PF01739">
    <property type="entry name" value="CheR"/>
    <property type="match status" value="1"/>
</dbReference>
<dbReference type="InterPro" id="IPR011006">
    <property type="entry name" value="CheY-like_superfamily"/>
</dbReference>
<feature type="domain" description="PAC" evidence="19">
    <location>
        <begin position="936"/>
        <end position="989"/>
    </location>
</feature>
<dbReference type="CDD" id="cd00130">
    <property type="entry name" value="PAS"/>
    <property type="match status" value="3"/>
</dbReference>
<evidence type="ECO:0000259" key="17">
    <source>
        <dbReference type="PROSITE" id="PS50110"/>
    </source>
</evidence>
<dbReference type="SMART" id="SM00138">
    <property type="entry name" value="MeTrc"/>
    <property type="match status" value="1"/>
</dbReference>
<evidence type="ECO:0000259" key="19">
    <source>
        <dbReference type="PROSITE" id="PS50113"/>
    </source>
</evidence>
<dbReference type="SMART" id="SM00448">
    <property type="entry name" value="REC"/>
    <property type="match status" value="1"/>
</dbReference>
<dbReference type="InterPro" id="IPR022641">
    <property type="entry name" value="CheR_N"/>
</dbReference>
<dbReference type="InterPro" id="IPR000700">
    <property type="entry name" value="PAS-assoc_C"/>
</dbReference>
<feature type="domain" description="PAS" evidence="18">
    <location>
        <begin position="1389"/>
        <end position="1460"/>
    </location>
</feature>
<proteinExistence type="predicted"/>
<dbReference type="InterPro" id="IPR000673">
    <property type="entry name" value="Sig_transdc_resp-reg_Me-estase"/>
</dbReference>
<dbReference type="KEGG" id="lcre:Pla8534_03920"/>
<gene>
    <name evidence="22" type="primary">arcB_1</name>
    <name evidence="22" type="ORF">Pla8534_03920</name>
</gene>
<keyword evidence="5 22" id="KW-0808">Transferase</keyword>
<evidence type="ECO:0000256" key="13">
    <source>
        <dbReference type="PROSITE-ProRule" id="PRU00169"/>
    </source>
</evidence>
<dbReference type="GO" id="GO:0005737">
    <property type="term" value="C:cytoplasm"/>
    <property type="evidence" value="ECO:0007669"/>
    <property type="project" value="InterPro"/>
</dbReference>
<dbReference type="Pfam" id="PF02518">
    <property type="entry name" value="HATPase_c"/>
    <property type="match status" value="1"/>
</dbReference>
<dbReference type="OrthoDB" id="288469at2"/>
<keyword evidence="12" id="KW-0145">Chemotaxis</keyword>
<keyword evidence="11" id="KW-0131">Cell cycle</keyword>
<dbReference type="CDD" id="cd00082">
    <property type="entry name" value="HisKA"/>
    <property type="match status" value="1"/>
</dbReference>
<dbReference type="Pfam" id="PF00512">
    <property type="entry name" value="HisKA"/>
    <property type="match status" value="1"/>
</dbReference>
<evidence type="ECO:0000256" key="15">
    <source>
        <dbReference type="SAM" id="MobiDB-lite"/>
    </source>
</evidence>
<feature type="domain" description="PAS" evidence="18">
    <location>
        <begin position="990"/>
        <end position="1063"/>
    </location>
</feature>
<dbReference type="PROSITE" id="PS50123">
    <property type="entry name" value="CHER"/>
    <property type="match status" value="1"/>
</dbReference>
<dbReference type="Gene3D" id="3.40.50.180">
    <property type="entry name" value="Methylesterase CheB, C-terminal domain"/>
    <property type="match status" value="1"/>
</dbReference>
<dbReference type="Proteomes" id="UP000317648">
    <property type="component" value="Chromosome"/>
</dbReference>
<protein>
    <recommendedName>
        <fullName evidence="3">histidine kinase</fullName>
        <ecNumber evidence="3">2.7.13.3</ecNumber>
    </recommendedName>
</protein>
<dbReference type="PROSITE" id="PS50110">
    <property type="entry name" value="RESPONSE_REGULATORY"/>
    <property type="match status" value="1"/>
</dbReference>
<dbReference type="PROSITE" id="PS50122">
    <property type="entry name" value="CHEB"/>
    <property type="match status" value="1"/>
</dbReference>
<feature type="domain" description="CheB-type methylesterase" evidence="20">
    <location>
        <begin position="15"/>
        <end position="198"/>
    </location>
</feature>
<dbReference type="GO" id="GO:0000155">
    <property type="term" value="F:phosphorelay sensor kinase activity"/>
    <property type="evidence" value="ECO:0007669"/>
    <property type="project" value="InterPro"/>
</dbReference>
<dbReference type="InterPro" id="IPR013656">
    <property type="entry name" value="PAS_4"/>
</dbReference>
<feature type="active site" evidence="12">
    <location>
        <position position="140"/>
    </location>
</feature>
<evidence type="ECO:0000256" key="2">
    <source>
        <dbReference type="ARBA" id="ARBA00004370"/>
    </source>
</evidence>
<feature type="domain" description="PAC" evidence="19">
    <location>
        <begin position="1068"/>
        <end position="1120"/>
    </location>
</feature>
<dbReference type="Pfam" id="PF00072">
    <property type="entry name" value="Response_reg"/>
    <property type="match status" value="1"/>
</dbReference>
<dbReference type="Pfam" id="PF13596">
    <property type="entry name" value="PAS_10"/>
    <property type="match status" value="1"/>
</dbReference>
<dbReference type="InterPro" id="IPR035965">
    <property type="entry name" value="PAS-like_dom_sf"/>
</dbReference>
<dbReference type="GO" id="GO:0016020">
    <property type="term" value="C:membrane"/>
    <property type="evidence" value="ECO:0007669"/>
    <property type="project" value="UniProtKB-SubCell"/>
</dbReference>
<dbReference type="SUPFAM" id="SSF52738">
    <property type="entry name" value="Methylesterase CheB, C-terminal domain"/>
    <property type="match status" value="1"/>
</dbReference>
<sequence>MSDDLSKESCDRPVVVGIGASAGGLDALMRMFGDMPKHPPMCFVVIQHLDPTHESALSTILQRKTSLNVQEVTDEVLIENGNVFVIPPGKYLSIDGCNLKLSEPSEPRGARMAIDYFFRSLAEDACEYAIGVVLSGTGTDGTAGLKEIKQCGGLTVVQDPSDAEHTGMLQSAIDSVAIDYKLPANEIGQKLVNYVNHARKHSLLAAQDSIQHHDQLQMIVDHLREQTKTDFRRYRKNTMNRRIHRRMGLAQLTSMQDYLLYLRDNPQESAALKSDLLIGVTRFFRNPEAWELLEKRILQPLVVNSRPDKPIRIWCAGCATGEEVYSLAMLCQENSLHHGKRAAFQIFASDVSHEALETARAGLYPESVVADVSKPRLQQFFHKEGHYFQITRQLRESIVFAEQNVLAHPPFSQLDLIVCRNLLIYLERSAQQRVLDVFQFALKEGGGLFLGSSESTGDSSRHFSSIDKRWRLFRRTATASTPPVNRDAEPNRMATSGEMKSQTKDSRRGSLAALVQRQFVRELEMGVAVVNGDDQAVYLQGPVDQYLQVAVGELGGQPPGILGLVREGLRGKLREVLRSVRKSHKTEEVEGQVRRDGRDHRVRVIARPLRGEDDAILLSFLPATPTAPTVSASESSHLNETSADLDDDVVLSSTDDLQSQNRELEHELAAMRQQLSTTIEDLETANEELKALNEESMAVNEELQAGNEELETSKEELQSLNEELVTLNNQLELKLHQLQETTDDLNNLLLGSHLPTIFVDTHYRIRRFTPSSTDLFHLIASDTGRLLSDIRATFETDEVFALAREVLESLQPQQCSVETTSGKSYIGRLQPYRSEDNHIRGVVMTFADVTELRKSERLAQSRLAELKTIYESTPIGLSFIDKDFRYRSINRHLADVNGVSVEDTLGRKLSDILPDPLLTEVQQLYQQVFDTGEPIDHIEVTGRTTASDELRYFNVSCHPVRSGLGEIVGINSVVEDVTDRKRIDLNLRTSEERLRQIADTTDYVFWVTQLEPEEVLYVSPAFEKVWGLAPEALRRDPRLWTQAIHQDDALRVREAFERWVADPDNQEFDIEYRIVRGDGAIRWIGDRGNAIHDEDGALRRVAGIARDITESIEAANKIEQAEVHLRAFLNSAPVMMGMIELPTDNSDVLHVLDNRATEDFLNFDVGDTAGKWASDLGVPQKTRDAWIARYRESQKIGEPLHFIVDYDDPGERDADPGKKRWLNATVCHLGPGDDGRERFCYVFIDDTQRVRAEIELEKSQRTLVGVVHDSPFGVYLVDSELTMREVSRGAEKAFESVRPVIGRTLMEVMHAIWPADFAEEVIARFRHTLETGEPYETTETTEQRDDINDVESYHWQLQRISLPDEQHGVVCYFYDLTPIKNAEFALRESEGQLRLAVDLAKFGVIKVDYQSDEATLDSTAAAIFNLPPDLPVPRSAIYDRVHPDDRELLLSKIQSACRGANSGLVSTAHRIVHEDGSTKWLDLRKRVYFSESPTDTSPTATHSIEVVVDITDRKEYEEKLQTARKQAEAANRARGEFLANMSHEIRTPMTAILGYADMLGEHLKDPDNKQCVNTIQRNGRFLLDILNDILDLSKIDAGKMELDRERISPQSILADVISLMNVRAEEKQIHLAAEFHGEVPETIETDGTRLRQILLNLVGNAIKFTSEGSVSIRSRFNQGTGQLEFEVTDTGIGIEPDRLEGLFEPFTQIDASNTRSFGGTGLGLAISRRLAQMLGGDIYAKSELGRGSSFTVTLDPGSVENVKFRIPNIVDSTPNEPGAEIALTGRVLIVDDRRDILFLAQNFIEQAGATVITAGNGQEGVDRIMQSQSNGERISVVLMDMQMPIMDGYTASRTVRNQGINLPIIALTANAMSEDREKCLEAGCTDFLTKPLDKRSLLEMIAKYGTTT</sequence>
<keyword evidence="9" id="KW-0902">Two-component regulatory system</keyword>
<evidence type="ECO:0000259" key="16">
    <source>
        <dbReference type="PROSITE" id="PS50109"/>
    </source>
</evidence>
<dbReference type="InterPro" id="IPR022642">
    <property type="entry name" value="CheR_C"/>
</dbReference>
<feature type="modified residue" description="4-aspartylphosphate" evidence="13">
    <location>
        <position position="1840"/>
    </location>
</feature>
<dbReference type="InterPro" id="IPR000780">
    <property type="entry name" value="CheR_MeTrfase"/>
</dbReference>
<dbReference type="InterPro" id="IPR029063">
    <property type="entry name" value="SAM-dependent_MTases_sf"/>
</dbReference>
<dbReference type="NCBIfam" id="TIGR00229">
    <property type="entry name" value="sensory_box"/>
    <property type="match status" value="2"/>
</dbReference>
<evidence type="ECO:0000256" key="10">
    <source>
        <dbReference type="ARBA" id="ARBA00023136"/>
    </source>
</evidence>
<dbReference type="SMART" id="SM00388">
    <property type="entry name" value="HisKA"/>
    <property type="match status" value="1"/>
</dbReference>
<dbReference type="FunFam" id="1.10.287.130:FF:000038">
    <property type="entry name" value="Sensory transduction histidine kinase"/>
    <property type="match status" value="1"/>
</dbReference>
<keyword evidence="8" id="KW-0067">ATP-binding</keyword>
<dbReference type="Pfam" id="PF03705">
    <property type="entry name" value="CheR_N"/>
    <property type="match status" value="1"/>
</dbReference>
<dbReference type="GO" id="GO:0008757">
    <property type="term" value="F:S-adenosylmethionine-dependent methyltransferase activity"/>
    <property type="evidence" value="ECO:0007669"/>
    <property type="project" value="InterPro"/>
</dbReference>
<dbReference type="InterPro" id="IPR001610">
    <property type="entry name" value="PAC"/>
</dbReference>
<dbReference type="InterPro" id="IPR005467">
    <property type="entry name" value="His_kinase_dom"/>
</dbReference>
<evidence type="ECO:0000259" key="20">
    <source>
        <dbReference type="PROSITE" id="PS50122"/>
    </source>
</evidence>
<feature type="domain" description="CheR-type methyltransferase" evidence="21">
    <location>
        <begin position="204"/>
        <end position="474"/>
    </location>
</feature>
<evidence type="ECO:0000256" key="3">
    <source>
        <dbReference type="ARBA" id="ARBA00012438"/>
    </source>
</evidence>
<dbReference type="SUPFAM" id="SSF47384">
    <property type="entry name" value="Homodimeric domain of signal transducing histidine kinase"/>
    <property type="match status" value="1"/>
</dbReference>
<keyword evidence="4 13" id="KW-0597">Phosphoprotein</keyword>
<dbReference type="InterPro" id="IPR035909">
    <property type="entry name" value="CheB_C"/>
</dbReference>
<dbReference type="PROSITE" id="PS50113">
    <property type="entry name" value="PAC"/>
    <property type="match status" value="4"/>
</dbReference>
<dbReference type="SMART" id="SM00086">
    <property type="entry name" value="PAC"/>
    <property type="match status" value="3"/>
</dbReference>
<dbReference type="Gene3D" id="3.40.50.150">
    <property type="entry name" value="Vaccinia Virus protein VP39"/>
    <property type="match status" value="1"/>
</dbReference>
<organism evidence="22 23">
    <name type="scientific">Lignipirellula cremea</name>
    <dbReference type="NCBI Taxonomy" id="2528010"/>
    <lineage>
        <taxon>Bacteria</taxon>
        <taxon>Pseudomonadati</taxon>
        <taxon>Planctomycetota</taxon>
        <taxon>Planctomycetia</taxon>
        <taxon>Pirellulales</taxon>
        <taxon>Pirellulaceae</taxon>
        <taxon>Lignipirellula</taxon>
    </lineage>
</organism>
<comment type="catalytic activity">
    <reaction evidence="1">
        <text>ATP + protein L-histidine = ADP + protein N-phospho-L-histidine.</text>
        <dbReference type="EC" id="2.7.13.3"/>
    </reaction>
</comment>
<dbReference type="InterPro" id="IPR036097">
    <property type="entry name" value="HisK_dim/P_sf"/>
</dbReference>
<dbReference type="Pfam" id="PF08447">
    <property type="entry name" value="PAS_3"/>
    <property type="match status" value="2"/>
</dbReference>
<dbReference type="Gene3D" id="3.30.565.10">
    <property type="entry name" value="Histidine kinase-like ATPase, C-terminal domain"/>
    <property type="match status" value="1"/>
</dbReference>
<dbReference type="Gene3D" id="3.40.50.2300">
    <property type="match status" value="1"/>
</dbReference>
<dbReference type="GO" id="GO:0006935">
    <property type="term" value="P:chemotaxis"/>
    <property type="evidence" value="ECO:0007669"/>
    <property type="project" value="UniProtKB-UniRule"/>
</dbReference>
<dbReference type="InterPro" id="IPR013655">
    <property type="entry name" value="PAS_fold_3"/>
</dbReference>
<name>A0A518DLD4_9BACT</name>
<dbReference type="SMART" id="SM00387">
    <property type="entry name" value="HATPase_c"/>
    <property type="match status" value="1"/>
</dbReference>